<evidence type="ECO:0000313" key="1">
    <source>
        <dbReference type="EMBL" id="OMO81251.1"/>
    </source>
</evidence>
<reference evidence="2" key="1">
    <citation type="submission" date="2013-09" db="EMBL/GenBank/DDBJ databases">
        <title>Corchorus olitorius genome sequencing.</title>
        <authorList>
            <person name="Alam M."/>
            <person name="Haque M.S."/>
            <person name="Islam M.S."/>
            <person name="Emdad E.M."/>
            <person name="Islam M.M."/>
            <person name="Ahmed B."/>
            <person name="Halim A."/>
            <person name="Hossen Q.M.M."/>
            <person name="Hossain M.Z."/>
            <person name="Ahmed R."/>
            <person name="Khan M.M."/>
            <person name="Islam R."/>
            <person name="Rashid M.M."/>
            <person name="Khan S.A."/>
            <person name="Rahman M.S."/>
            <person name="Alam M."/>
            <person name="Yahiya A.S."/>
            <person name="Khan M.S."/>
            <person name="Azam M.S."/>
            <person name="Haque T."/>
            <person name="Lashkar M.Z.H."/>
            <person name="Akhand A.I."/>
            <person name="Morshed G."/>
            <person name="Roy S."/>
            <person name="Uddin K.S."/>
            <person name="Rabeya T."/>
            <person name="Hossain A.S."/>
            <person name="Chowdhury A."/>
            <person name="Snigdha A.R."/>
            <person name="Mortoza M.S."/>
            <person name="Matin S.A."/>
            <person name="Hoque S.M.E."/>
            <person name="Islam M.K."/>
            <person name="Roy D.K."/>
            <person name="Haider R."/>
            <person name="Moosa M.M."/>
            <person name="Elias S.M."/>
            <person name="Hasan A.M."/>
            <person name="Jahan S."/>
            <person name="Shafiuddin M."/>
            <person name="Mahmood N."/>
            <person name="Shommy N.S."/>
        </authorList>
    </citation>
    <scope>NUCLEOTIDE SEQUENCE [LARGE SCALE GENOMIC DNA]</scope>
    <source>
        <strain evidence="2">cv. O-4</strain>
    </source>
</reference>
<keyword evidence="2" id="KW-1185">Reference proteome</keyword>
<comment type="caution">
    <text evidence="1">The sequence shown here is derived from an EMBL/GenBank/DDBJ whole genome shotgun (WGS) entry which is preliminary data.</text>
</comment>
<dbReference type="AlphaFoldDB" id="A0A1R3IFH2"/>
<evidence type="ECO:0000313" key="2">
    <source>
        <dbReference type="Proteomes" id="UP000187203"/>
    </source>
</evidence>
<organism evidence="1 2">
    <name type="scientific">Corchorus olitorius</name>
    <dbReference type="NCBI Taxonomy" id="93759"/>
    <lineage>
        <taxon>Eukaryota</taxon>
        <taxon>Viridiplantae</taxon>
        <taxon>Streptophyta</taxon>
        <taxon>Embryophyta</taxon>
        <taxon>Tracheophyta</taxon>
        <taxon>Spermatophyta</taxon>
        <taxon>Magnoliopsida</taxon>
        <taxon>eudicotyledons</taxon>
        <taxon>Gunneridae</taxon>
        <taxon>Pentapetalae</taxon>
        <taxon>rosids</taxon>
        <taxon>malvids</taxon>
        <taxon>Malvales</taxon>
        <taxon>Malvaceae</taxon>
        <taxon>Grewioideae</taxon>
        <taxon>Apeibeae</taxon>
        <taxon>Corchorus</taxon>
    </lineage>
</organism>
<gene>
    <name evidence="1" type="ORF">COLO4_23683</name>
</gene>
<name>A0A1R3IFH2_9ROSI</name>
<dbReference type="EMBL" id="AWUE01018327">
    <property type="protein sequence ID" value="OMO81251.1"/>
    <property type="molecule type" value="Genomic_DNA"/>
</dbReference>
<accession>A0A1R3IFH2</accession>
<dbReference type="Proteomes" id="UP000187203">
    <property type="component" value="Unassembled WGS sequence"/>
</dbReference>
<proteinExistence type="predicted"/>
<sequence length="64" mass="7271">MANIAKDIPLPILLKRISTSCDFILHPTRSTGTPTLNHYFTKPFMRSPQFSKQSLPSYDFSKGK</sequence>
<protein>
    <submittedName>
        <fullName evidence="1">Uncharacterized protein</fullName>
    </submittedName>
</protein>